<feature type="compositionally biased region" description="Low complexity" evidence="1">
    <location>
        <begin position="35"/>
        <end position="46"/>
    </location>
</feature>
<evidence type="ECO:0000313" key="2">
    <source>
        <dbReference type="EMBL" id="POV97016.1"/>
    </source>
</evidence>
<name>A0A2S4UIG0_9BASI</name>
<feature type="compositionally biased region" description="Basic and acidic residues" evidence="1">
    <location>
        <begin position="437"/>
        <end position="446"/>
    </location>
</feature>
<feature type="region of interest" description="Disordered" evidence="1">
    <location>
        <begin position="109"/>
        <end position="137"/>
    </location>
</feature>
<keyword evidence="3" id="KW-1185">Reference proteome</keyword>
<feature type="compositionally biased region" description="Polar residues" evidence="1">
    <location>
        <begin position="1"/>
        <end position="12"/>
    </location>
</feature>
<dbReference type="EMBL" id="PKSM01000348">
    <property type="protein sequence ID" value="POV97016.1"/>
    <property type="molecule type" value="Genomic_DNA"/>
</dbReference>
<feature type="region of interest" description="Disordered" evidence="1">
    <location>
        <begin position="1"/>
        <end position="91"/>
    </location>
</feature>
<feature type="compositionally biased region" description="Low complexity" evidence="1">
    <location>
        <begin position="59"/>
        <end position="69"/>
    </location>
</feature>
<organism evidence="2 3">
    <name type="scientific">Puccinia striiformis</name>
    <dbReference type="NCBI Taxonomy" id="27350"/>
    <lineage>
        <taxon>Eukaryota</taxon>
        <taxon>Fungi</taxon>
        <taxon>Dikarya</taxon>
        <taxon>Basidiomycota</taxon>
        <taxon>Pucciniomycotina</taxon>
        <taxon>Pucciniomycetes</taxon>
        <taxon>Pucciniales</taxon>
        <taxon>Pucciniaceae</taxon>
        <taxon>Puccinia</taxon>
    </lineage>
</organism>
<dbReference type="VEuPathDB" id="FungiDB:PSTT_09088"/>
<reference evidence="3" key="3">
    <citation type="journal article" date="2018" name="Mol. Plant Microbe Interact.">
        <title>Genome sequence resources for the wheat stripe rust pathogen (Puccinia striiformis f. sp. tritici) and the barley stripe rust pathogen (Puccinia striiformis f. sp. hordei).</title>
        <authorList>
            <person name="Xia C."/>
            <person name="Wang M."/>
            <person name="Yin C."/>
            <person name="Cornejo O.E."/>
            <person name="Hulbert S.H."/>
            <person name="Chen X."/>
        </authorList>
    </citation>
    <scope>NUCLEOTIDE SEQUENCE [LARGE SCALE GENOMIC DNA]</scope>
    <source>
        <strain evidence="3">93TX-2</strain>
    </source>
</reference>
<gene>
    <name evidence="2" type="ORF">PSHT_14807</name>
</gene>
<comment type="caution">
    <text evidence="2">The sequence shown here is derived from an EMBL/GenBank/DDBJ whole genome shotgun (WGS) entry which is preliminary data.</text>
</comment>
<dbReference type="Proteomes" id="UP000238274">
    <property type="component" value="Unassembled WGS sequence"/>
</dbReference>
<feature type="compositionally biased region" description="Basic and acidic residues" evidence="1">
    <location>
        <begin position="120"/>
        <end position="137"/>
    </location>
</feature>
<dbReference type="VEuPathDB" id="FungiDB:PSHT_14807"/>
<feature type="region of interest" description="Disordered" evidence="1">
    <location>
        <begin position="475"/>
        <end position="494"/>
    </location>
</feature>
<reference evidence="2 3" key="1">
    <citation type="submission" date="2017-12" db="EMBL/GenBank/DDBJ databases">
        <title>Gene loss provides genomic basis for host adaptation in cereal stripe rust fungi.</title>
        <authorList>
            <person name="Xia C."/>
        </authorList>
    </citation>
    <scope>NUCLEOTIDE SEQUENCE [LARGE SCALE GENOMIC DNA]</scope>
    <source>
        <strain evidence="2 3">93TX-2</strain>
    </source>
</reference>
<accession>A0A2S4UIG0</accession>
<dbReference type="AlphaFoldDB" id="A0A2S4UIG0"/>
<protein>
    <submittedName>
        <fullName evidence="2">Uncharacterized protein</fullName>
    </submittedName>
</protein>
<proteinExistence type="predicted"/>
<dbReference type="OrthoDB" id="2507825at2759"/>
<evidence type="ECO:0000313" key="3">
    <source>
        <dbReference type="Proteomes" id="UP000238274"/>
    </source>
</evidence>
<evidence type="ECO:0000256" key="1">
    <source>
        <dbReference type="SAM" id="MobiDB-lite"/>
    </source>
</evidence>
<reference evidence="3" key="2">
    <citation type="journal article" date="2018" name="BMC Genomics">
        <title>Genomic insights into host adaptation between the wheat stripe rust pathogen (Puccinia striiformis f. sp. tritici) and the barley stripe rust pathogen (Puccinia striiformis f. sp. hordei).</title>
        <authorList>
            <person name="Xia C."/>
            <person name="Wang M."/>
            <person name="Yin C."/>
            <person name="Cornejo O.E."/>
            <person name="Hulbert S.H."/>
            <person name="Chen X."/>
        </authorList>
    </citation>
    <scope>NUCLEOTIDE SEQUENCE [LARGE SCALE GENOMIC DNA]</scope>
    <source>
        <strain evidence="3">93TX-2</strain>
    </source>
</reference>
<feature type="region of interest" description="Disordered" evidence="1">
    <location>
        <begin position="295"/>
        <end position="450"/>
    </location>
</feature>
<feature type="compositionally biased region" description="Basic residues" evidence="1">
    <location>
        <begin position="72"/>
        <end position="86"/>
    </location>
</feature>
<sequence>MSHQPTPNSNLMDPSLITDEGNDTPDSQHAPAPIPASAPADMQAAARLGTQVGSLGGSPTPATAPARAAQSKGKKKGSHTRARKPNRTPAQILVDEALAAQKRAEKSALTADRAAAAKKKKDDRAATARLRRAEKAEQATRLKWTEEALLELVAFVRMVKEDHTTAEHGMIGYAAFGKYFLNYSNKRSAEFPLLAGVENSSLLTRYRSLMGLWRQVKDHTDVSGSGGLLGALVEFGLSLSLWNAMLDMHGDNPAATAHGQGNIEDDLEALYDDSMSDGSDDESIGYLPDDLATVNTSADAEIPQTFVPRRSRRGRHPDDGLTAEELALDPQSSPPPESNPSCCQSGGIAGEVGGDAHRFRMINPPSPTSTAFRAIQPAGPADTATQETTGVGETGLPGPATPATPAPMSSTAPGRPMTRPPSVPAASRAIPRRRGRIDKSPKKEHSTGSAMLMMMHKSTEQSNLWMIEERKRAEQNRAEDRREAEAKATEKEQLREEQLRIAKEDRENALEQLRLGRKDAQARADLAELVRKEEREDALNACRLEADRYEASQLKRATLEAAQEKSRQMHDMAMMAMLRNFGAPPPAP</sequence>